<reference evidence="1 2" key="1">
    <citation type="submission" date="2019-08" db="EMBL/GenBank/DDBJ databases">
        <title>Whole genome of Aphis craccivora.</title>
        <authorList>
            <person name="Voronova N.V."/>
            <person name="Shulinski R.S."/>
            <person name="Bandarenka Y.V."/>
            <person name="Zhorov D.G."/>
            <person name="Warner D."/>
        </authorList>
    </citation>
    <scope>NUCLEOTIDE SEQUENCE [LARGE SCALE GENOMIC DNA]</scope>
    <source>
        <strain evidence="1">180601</strain>
        <tissue evidence="1">Whole Body</tissue>
    </source>
</reference>
<keyword evidence="1" id="KW-0547">Nucleotide-binding</keyword>
<accession>A0A6G0Y7H6</accession>
<gene>
    <name evidence="1" type="ORF">FWK35_00029076</name>
</gene>
<evidence type="ECO:0000313" key="2">
    <source>
        <dbReference type="Proteomes" id="UP000478052"/>
    </source>
</evidence>
<dbReference type="GO" id="GO:0004386">
    <property type="term" value="F:helicase activity"/>
    <property type="evidence" value="ECO:0007669"/>
    <property type="project" value="UniProtKB-KW"/>
</dbReference>
<dbReference type="AlphaFoldDB" id="A0A6G0Y7H6"/>
<evidence type="ECO:0000313" key="1">
    <source>
        <dbReference type="EMBL" id="KAF0750445.1"/>
    </source>
</evidence>
<keyword evidence="1" id="KW-0347">Helicase</keyword>
<keyword evidence="1" id="KW-0067">ATP-binding</keyword>
<protein>
    <submittedName>
        <fullName evidence="1">ATP-dependent DNA helicase PIF6-like</fullName>
    </submittedName>
</protein>
<dbReference type="EMBL" id="VUJU01005715">
    <property type="protein sequence ID" value="KAF0750445.1"/>
    <property type="molecule type" value="Genomic_DNA"/>
</dbReference>
<feature type="non-terminal residue" evidence="1">
    <location>
        <position position="81"/>
    </location>
</feature>
<sequence length="81" mass="8896">MINKTQEQSLKVTGVDLKNDYFSLCQLYAAYASCSRVDSSDGQAILLSERTTKNILQLEFETTNAECIESTPSTGCGHRNG</sequence>
<comment type="caution">
    <text evidence="1">The sequence shown here is derived from an EMBL/GenBank/DDBJ whole genome shotgun (WGS) entry which is preliminary data.</text>
</comment>
<organism evidence="1 2">
    <name type="scientific">Aphis craccivora</name>
    <name type="common">Cowpea aphid</name>
    <dbReference type="NCBI Taxonomy" id="307492"/>
    <lineage>
        <taxon>Eukaryota</taxon>
        <taxon>Metazoa</taxon>
        <taxon>Ecdysozoa</taxon>
        <taxon>Arthropoda</taxon>
        <taxon>Hexapoda</taxon>
        <taxon>Insecta</taxon>
        <taxon>Pterygota</taxon>
        <taxon>Neoptera</taxon>
        <taxon>Paraneoptera</taxon>
        <taxon>Hemiptera</taxon>
        <taxon>Sternorrhyncha</taxon>
        <taxon>Aphidomorpha</taxon>
        <taxon>Aphidoidea</taxon>
        <taxon>Aphididae</taxon>
        <taxon>Aphidini</taxon>
        <taxon>Aphis</taxon>
        <taxon>Aphis</taxon>
    </lineage>
</organism>
<proteinExistence type="predicted"/>
<keyword evidence="1" id="KW-0378">Hydrolase</keyword>
<dbReference type="Proteomes" id="UP000478052">
    <property type="component" value="Unassembled WGS sequence"/>
</dbReference>
<keyword evidence="2" id="KW-1185">Reference proteome</keyword>
<name>A0A6G0Y7H6_APHCR</name>